<sequence length="168" mass="19751">MTKKNKLMEVLGKLSLEIYDHIGGLNLKEESFHVAIGHELTLKNIEYLRETSIELYYKKIPIRLGEIDFYLNNEKPPTIIEVKIHSSIVNAHRQQLKMYLLSIKRNPKSVLKKVKNGILINFLKDNPTTHEEEESKRKKDLYKIEIEMFTLDKNENLKLLHKENLGII</sequence>
<gene>
    <name evidence="1" type="ORF">METZ01_LOCUS438183</name>
</gene>
<name>A0A382YQT2_9ZZZZ</name>
<evidence type="ECO:0008006" key="2">
    <source>
        <dbReference type="Google" id="ProtNLM"/>
    </source>
</evidence>
<reference evidence="1" key="1">
    <citation type="submission" date="2018-05" db="EMBL/GenBank/DDBJ databases">
        <authorList>
            <person name="Lanie J.A."/>
            <person name="Ng W.-L."/>
            <person name="Kazmierczak K.M."/>
            <person name="Andrzejewski T.M."/>
            <person name="Davidsen T.M."/>
            <person name="Wayne K.J."/>
            <person name="Tettelin H."/>
            <person name="Glass J.I."/>
            <person name="Rusch D."/>
            <person name="Podicherti R."/>
            <person name="Tsui H.-C.T."/>
            <person name="Winkler M.E."/>
        </authorList>
    </citation>
    <scope>NUCLEOTIDE SEQUENCE</scope>
</reference>
<accession>A0A382YQT2</accession>
<evidence type="ECO:0000313" key="1">
    <source>
        <dbReference type="EMBL" id="SVD85329.1"/>
    </source>
</evidence>
<dbReference type="AlphaFoldDB" id="A0A382YQT2"/>
<proteinExistence type="predicted"/>
<dbReference type="NCBIfam" id="TIGR04256">
    <property type="entry name" value="GxxExxY"/>
    <property type="match status" value="1"/>
</dbReference>
<organism evidence="1">
    <name type="scientific">marine metagenome</name>
    <dbReference type="NCBI Taxonomy" id="408172"/>
    <lineage>
        <taxon>unclassified sequences</taxon>
        <taxon>metagenomes</taxon>
        <taxon>ecological metagenomes</taxon>
    </lineage>
</organism>
<dbReference type="EMBL" id="UINC01177599">
    <property type="protein sequence ID" value="SVD85329.1"/>
    <property type="molecule type" value="Genomic_DNA"/>
</dbReference>
<protein>
    <recommendedName>
        <fullName evidence="2">GxxExxY protein</fullName>
    </recommendedName>
</protein>
<dbReference type="InterPro" id="IPR026350">
    <property type="entry name" value="GxxExxY"/>
</dbReference>
<dbReference type="Pfam" id="PF13366">
    <property type="entry name" value="PDDEXK_3"/>
    <property type="match status" value="1"/>
</dbReference>